<gene>
    <name evidence="2" type="ORF">V6N12_020575</name>
</gene>
<keyword evidence="3" id="KW-1185">Reference proteome</keyword>
<reference evidence="2 3" key="1">
    <citation type="journal article" date="2024" name="G3 (Bethesda)">
        <title>Genome assembly of Hibiscus sabdariffa L. provides insights into metabolisms of medicinal natural products.</title>
        <authorList>
            <person name="Kim T."/>
        </authorList>
    </citation>
    <scope>NUCLEOTIDE SEQUENCE [LARGE SCALE GENOMIC DNA]</scope>
    <source>
        <strain evidence="2">TK-2024</strain>
        <tissue evidence="2">Old leaves</tissue>
    </source>
</reference>
<sequence>MKSNNYVHCRTPYGYLSLYKSENEISNKTVKTPSKILKLPSQDILYDNKREENPHGSEGESCSSVLKKKGLERESRDSTKSIQT</sequence>
<dbReference type="Proteomes" id="UP001472677">
    <property type="component" value="Unassembled WGS sequence"/>
</dbReference>
<evidence type="ECO:0000313" key="2">
    <source>
        <dbReference type="EMBL" id="KAK8526094.1"/>
    </source>
</evidence>
<dbReference type="EMBL" id="JBBPBM010000039">
    <property type="protein sequence ID" value="KAK8526094.1"/>
    <property type="molecule type" value="Genomic_DNA"/>
</dbReference>
<organism evidence="2 3">
    <name type="scientific">Hibiscus sabdariffa</name>
    <name type="common">roselle</name>
    <dbReference type="NCBI Taxonomy" id="183260"/>
    <lineage>
        <taxon>Eukaryota</taxon>
        <taxon>Viridiplantae</taxon>
        <taxon>Streptophyta</taxon>
        <taxon>Embryophyta</taxon>
        <taxon>Tracheophyta</taxon>
        <taxon>Spermatophyta</taxon>
        <taxon>Magnoliopsida</taxon>
        <taxon>eudicotyledons</taxon>
        <taxon>Gunneridae</taxon>
        <taxon>Pentapetalae</taxon>
        <taxon>rosids</taxon>
        <taxon>malvids</taxon>
        <taxon>Malvales</taxon>
        <taxon>Malvaceae</taxon>
        <taxon>Malvoideae</taxon>
        <taxon>Hibiscus</taxon>
    </lineage>
</organism>
<feature type="compositionally biased region" description="Basic and acidic residues" evidence="1">
    <location>
        <begin position="47"/>
        <end position="58"/>
    </location>
</feature>
<proteinExistence type="predicted"/>
<feature type="region of interest" description="Disordered" evidence="1">
    <location>
        <begin position="47"/>
        <end position="84"/>
    </location>
</feature>
<accession>A0ABR2D155</accession>
<name>A0ABR2D155_9ROSI</name>
<evidence type="ECO:0000256" key="1">
    <source>
        <dbReference type="SAM" id="MobiDB-lite"/>
    </source>
</evidence>
<feature type="compositionally biased region" description="Basic and acidic residues" evidence="1">
    <location>
        <begin position="69"/>
        <end position="84"/>
    </location>
</feature>
<evidence type="ECO:0000313" key="3">
    <source>
        <dbReference type="Proteomes" id="UP001472677"/>
    </source>
</evidence>
<comment type="caution">
    <text evidence="2">The sequence shown here is derived from an EMBL/GenBank/DDBJ whole genome shotgun (WGS) entry which is preliminary data.</text>
</comment>
<protein>
    <submittedName>
        <fullName evidence="2">Uncharacterized protein</fullName>
    </submittedName>
</protein>